<feature type="domain" description="HTH cro/C1-type" evidence="1">
    <location>
        <begin position="22"/>
        <end position="46"/>
    </location>
</feature>
<accession>A0A4R4WQF3</accession>
<keyword evidence="3" id="KW-1185">Reference proteome</keyword>
<dbReference type="InterPro" id="IPR036388">
    <property type="entry name" value="WH-like_DNA-bd_sf"/>
</dbReference>
<dbReference type="OrthoDB" id="37575at2"/>
<sequence length="70" mass="7640">MVDEPDGGDLSRLRQLNALGVLRVLRDERPLTLTELARRTGLSRASTEDVARELLARGWVAEVAPEAGTV</sequence>
<protein>
    <submittedName>
        <fullName evidence="2">MarR family transcriptional regulator</fullName>
    </submittedName>
</protein>
<dbReference type="EMBL" id="SMKR01000124">
    <property type="protein sequence ID" value="TDD18975.1"/>
    <property type="molecule type" value="Genomic_DNA"/>
</dbReference>
<feature type="non-terminal residue" evidence="2">
    <location>
        <position position="70"/>
    </location>
</feature>
<dbReference type="Proteomes" id="UP000295172">
    <property type="component" value="Unassembled WGS sequence"/>
</dbReference>
<dbReference type="InterPro" id="IPR005471">
    <property type="entry name" value="Tscrpt_reg_IclR_N"/>
</dbReference>
<dbReference type="InterPro" id="IPR036390">
    <property type="entry name" value="WH_DNA-bd_sf"/>
</dbReference>
<dbReference type="Gene3D" id="1.10.10.10">
    <property type="entry name" value="Winged helix-like DNA-binding domain superfamily/Winged helix DNA-binding domain"/>
    <property type="match status" value="1"/>
</dbReference>
<dbReference type="GO" id="GO:0003677">
    <property type="term" value="F:DNA binding"/>
    <property type="evidence" value="ECO:0007669"/>
    <property type="project" value="InterPro"/>
</dbReference>
<dbReference type="InterPro" id="IPR001387">
    <property type="entry name" value="Cro/C1-type_HTH"/>
</dbReference>
<dbReference type="AlphaFoldDB" id="A0A4R4WQF3"/>
<comment type="caution">
    <text evidence="2">The sequence shown here is derived from an EMBL/GenBank/DDBJ whole genome shotgun (WGS) entry which is preliminary data.</text>
</comment>
<name>A0A4R4WQF3_9ACTN</name>
<organism evidence="2 3">
    <name type="scientific">Kribbella turkmenica</name>
    <dbReference type="NCBI Taxonomy" id="2530375"/>
    <lineage>
        <taxon>Bacteria</taxon>
        <taxon>Bacillati</taxon>
        <taxon>Actinomycetota</taxon>
        <taxon>Actinomycetes</taxon>
        <taxon>Propionibacteriales</taxon>
        <taxon>Kribbellaceae</taxon>
        <taxon>Kribbella</taxon>
    </lineage>
</organism>
<dbReference type="PROSITE" id="PS50943">
    <property type="entry name" value="HTH_CROC1"/>
    <property type="match status" value="1"/>
</dbReference>
<dbReference type="SUPFAM" id="SSF46785">
    <property type="entry name" value="Winged helix' DNA-binding domain"/>
    <property type="match status" value="1"/>
</dbReference>
<dbReference type="RefSeq" id="WP_132324268.1">
    <property type="nucleotide sequence ID" value="NZ_SMKR01000124.1"/>
</dbReference>
<gene>
    <name evidence="2" type="ORF">E1218_25110</name>
</gene>
<dbReference type="GO" id="GO:0006355">
    <property type="term" value="P:regulation of DNA-templated transcription"/>
    <property type="evidence" value="ECO:0007669"/>
    <property type="project" value="InterPro"/>
</dbReference>
<evidence type="ECO:0000313" key="2">
    <source>
        <dbReference type="EMBL" id="TDD18975.1"/>
    </source>
</evidence>
<evidence type="ECO:0000313" key="3">
    <source>
        <dbReference type="Proteomes" id="UP000295172"/>
    </source>
</evidence>
<evidence type="ECO:0000259" key="1">
    <source>
        <dbReference type="PROSITE" id="PS50943"/>
    </source>
</evidence>
<dbReference type="Pfam" id="PF09339">
    <property type="entry name" value="HTH_IclR"/>
    <property type="match status" value="1"/>
</dbReference>
<proteinExistence type="predicted"/>
<reference evidence="2 3" key="1">
    <citation type="submission" date="2019-02" db="EMBL/GenBank/DDBJ databases">
        <title>Draft genome sequences of novel Actinobacteria.</title>
        <authorList>
            <person name="Sahin N."/>
            <person name="Ay H."/>
            <person name="Saygin H."/>
        </authorList>
    </citation>
    <scope>NUCLEOTIDE SEQUENCE [LARGE SCALE GENOMIC DNA]</scope>
    <source>
        <strain evidence="2 3">16K104</strain>
    </source>
</reference>